<keyword evidence="3" id="KW-1185">Reference proteome</keyword>
<name>A0A2U1UYD0_9PROT</name>
<dbReference type="AlphaFoldDB" id="A0A2U1UYD0"/>
<dbReference type="InterPro" id="IPR010359">
    <property type="entry name" value="IrrE_HExxH"/>
</dbReference>
<dbReference type="Pfam" id="PF06114">
    <property type="entry name" value="Peptidase_M78"/>
    <property type="match status" value="1"/>
</dbReference>
<evidence type="ECO:0000259" key="1">
    <source>
        <dbReference type="Pfam" id="PF06114"/>
    </source>
</evidence>
<evidence type="ECO:0000313" key="2">
    <source>
        <dbReference type="EMBL" id="PWC26657.1"/>
    </source>
</evidence>
<dbReference type="OrthoDB" id="9794834at2"/>
<dbReference type="Proteomes" id="UP000245048">
    <property type="component" value="Unassembled WGS sequence"/>
</dbReference>
<dbReference type="EMBL" id="PDOA01000027">
    <property type="protein sequence ID" value="PWC26657.1"/>
    <property type="molecule type" value="Genomic_DNA"/>
</dbReference>
<proteinExistence type="predicted"/>
<accession>A0A2U1UYD0</accession>
<reference evidence="3" key="1">
    <citation type="submission" date="2017-10" db="EMBL/GenBank/DDBJ databases">
        <authorList>
            <person name="Toshchakov S.V."/>
            <person name="Goeva M.A."/>
        </authorList>
    </citation>
    <scope>NUCLEOTIDE SEQUENCE [LARGE SCALE GENOMIC DNA]</scope>
    <source>
        <strain evidence="3">JR1/69-1-13</strain>
    </source>
</reference>
<comment type="caution">
    <text evidence="2">The sequence shown here is derived from an EMBL/GenBank/DDBJ whole genome shotgun (WGS) entry which is preliminary data.</text>
</comment>
<dbReference type="Gene3D" id="1.10.10.2910">
    <property type="match status" value="1"/>
</dbReference>
<dbReference type="PANTHER" id="PTHR43236:SF2">
    <property type="entry name" value="BLL0069 PROTEIN"/>
    <property type="match status" value="1"/>
</dbReference>
<feature type="domain" description="IrrE N-terminal-like" evidence="1">
    <location>
        <begin position="45"/>
        <end position="174"/>
    </location>
</feature>
<protein>
    <recommendedName>
        <fullName evidence="1">IrrE N-terminal-like domain-containing protein</fullName>
    </recommendedName>
</protein>
<evidence type="ECO:0000313" key="3">
    <source>
        <dbReference type="Proteomes" id="UP000245048"/>
    </source>
</evidence>
<gene>
    <name evidence="2" type="ORF">CR165_21860</name>
</gene>
<organism evidence="2 3">
    <name type="scientific">Teichococcus aestuarii</name>
    <dbReference type="NCBI Taxonomy" id="568898"/>
    <lineage>
        <taxon>Bacteria</taxon>
        <taxon>Pseudomonadati</taxon>
        <taxon>Pseudomonadota</taxon>
        <taxon>Alphaproteobacteria</taxon>
        <taxon>Acetobacterales</taxon>
        <taxon>Roseomonadaceae</taxon>
        <taxon>Roseomonas</taxon>
    </lineage>
</organism>
<dbReference type="PANTHER" id="PTHR43236">
    <property type="entry name" value="ANTITOXIN HIGA1"/>
    <property type="match status" value="1"/>
</dbReference>
<sequence>MRPQGPRAWANRITMVLDQVLGNDRYPVNVPEVAMEISKQFEVEDRIVRVEGAHLPEFDGALVRIPRKGWGILYNTSIASPGRVNYTLGHELGHYLVHRARYPQGLRCSSEDFASGSGVERIVEREADQFAADLLMPYPDLRKHLPPTSIPDMDVLSALAQRYRVSLLALIYRWLSYTERRALLVISRDGFIWRSRSSEAALRSSAFFRAAAETIELPAASLAARQDLVLDNRAGVLHPPGVWFQEEAKEMAIFSEQYEMTISLLLLGDAPERQWNSDDEDPVAIPVDRWTR</sequence>
<dbReference type="InterPro" id="IPR052345">
    <property type="entry name" value="Rad_response_metalloprotease"/>
</dbReference>